<keyword evidence="1" id="KW-0812">Transmembrane</keyword>
<comment type="caution">
    <text evidence="2">The sequence shown here is derived from an EMBL/GenBank/DDBJ whole genome shotgun (WGS) entry which is preliminary data.</text>
</comment>
<keyword evidence="3" id="KW-1185">Reference proteome</keyword>
<proteinExistence type="predicted"/>
<dbReference type="InterPro" id="IPR025597">
    <property type="entry name" value="DUF4345"/>
</dbReference>
<sequence>MRLYLLLLVFLIVPIALNYGLRPGATLPQVLDITVSGTDQVHVFRALMCLYLGAAVFWAIAAFTPSWQRTAVIWGIFFAFSLAIGRVLSLVVDGRRACFCWSIWGSRSRAVSWGSAFSWPRTARSGDDVGEELILGSGRSRPAERASSS</sequence>
<dbReference type="AlphaFoldDB" id="A0A1E3WD01"/>
<evidence type="ECO:0000313" key="2">
    <source>
        <dbReference type="EMBL" id="ODS03704.1"/>
    </source>
</evidence>
<evidence type="ECO:0000313" key="3">
    <source>
        <dbReference type="Proteomes" id="UP000095042"/>
    </source>
</evidence>
<accession>A0A1E3WD01</accession>
<keyword evidence="1" id="KW-0472">Membrane</keyword>
<gene>
    <name evidence="2" type="ORF">AUC71_08170</name>
</gene>
<feature type="transmembrane region" description="Helical" evidence="1">
    <location>
        <begin position="71"/>
        <end position="92"/>
    </location>
</feature>
<dbReference type="Proteomes" id="UP000095042">
    <property type="component" value="Unassembled WGS sequence"/>
</dbReference>
<dbReference type="Pfam" id="PF14248">
    <property type="entry name" value="DUF4345"/>
    <property type="match status" value="1"/>
</dbReference>
<feature type="transmembrane region" description="Helical" evidence="1">
    <location>
        <begin position="42"/>
        <end position="64"/>
    </location>
</feature>
<evidence type="ECO:0000256" key="1">
    <source>
        <dbReference type="SAM" id="Phobius"/>
    </source>
</evidence>
<keyword evidence="1" id="KW-1133">Transmembrane helix</keyword>
<name>A0A1E3WD01_9HYPH</name>
<protein>
    <recommendedName>
        <fullName evidence="4">DUF4345 domain-containing protein</fullName>
    </recommendedName>
</protein>
<organism evidence="2 3">
    <name type="scientific">Methyloceanibacter marginalis</name>
    <dbReference type="NCBI Taxonomy" id="1774971"/>
    <lineage>
        <taxon>Bacteria</taxon>
        <taxon>Pseudomonadati</taxon>
        <taxon>Pseudomonadota</taxon>
        <taxon>Alphaproteobacteria</taxon>
        <taxon>Hyphomicrobiales</taxon>
        <taxon>Hyphomicrobiaceae</taxon>
        <taxon>Methyloceanibacter</taxon>
    </lineage>
</organism>
<evidence type="ECO:0008006" key="4">
    <source>
        <dbReference type="Google" id="ProtNLM"/>
    </source>
</evidence>
<reference evidence="2 3" key="1">
    <citation type="journal article" date="2016" name="Environ. Microbiol.">
        <title>New Methyloceanibacter diversity from North Sea sediments includes methanotroph containing solely the soluble methane monooxygenase.</title>
        <authorList>
            <person name="Vekeman B."/>
            <person name="Kerckhof F.M."/>
            <person name="Cremers G."/>
            <person name="de Vos P."/>
            <person name="Vandamme P."/>
            <person name="Boon N."/>
            <person name="Op den Camp H.J."/>
            <person name="Heylen K."/>
        </authorList>
    </citation>
    <scope>NUCLEOTIDE SEQUENCE [LARGE SCALE GENOMIC DNA]</scope>
    <source>
        <strain evidence="2 3">R-67177</strain>
    </source>
</reference>
<dbReference type="EMBL" id="LPWD01000061">
    <property type="protein sequence ID" value="ODS03704.1"/>
    <property type="molecule type" value="Genomic_DNA"/>
</dbReference>